<dbReference type="EMBL" id="AP025739">
    <property type="protein sequence ID" value="BDI31645.1"/>
    <property type="molecule type" value="Genomic_DNA"/>
</dbReference>
<dbReference type="Gene3D" id="2.115.10.20">
    <property type="entry name" value="Glycosyl hydrolase domain, family 43"/>
    <property type="match status" value="1"/>
</dbReference>
<accession>A0A402D175</accession>
<keyword evidence="2" id="KW-1185">Reference proteome</keyword>
<proteinExistence type="predicted"/>
<dbReference type="AlphaFoldDB" id="A0A402D175"/>
<organism evidence="1 2">
    <name type="scientific">Capsulimonas corticalis</name>
    <dbReference type="NCBI Taxonomy" id="2219043"/>
    <lineage>
        <taxon>Bacteria</taxon>
        <taxon>Bacillati</taxon>
        <taxon>Armatimonadota</taxon>
        <taxon>Armatimonadia</taxon>
        <taxon>Capsulimonadales</taxon>
        <taxon>Capsulimonadaceae</taxon>
        <taxon>Capsulimonas</taxon>
    </lineage>
</organism>
<dbReference type="SUPFAM" id="SSF75005">
    <property type="entry name" value="Arabinanase/levansucrase/invertase"/>
    <property type="match status" value="1"/>
</dbReference>
<name>A0A402D175_9BACT</name>
<gene>
    <name evidence="1" type="ORF">CCAX7_36960</name>
</gene>
<evidence type="ECO:0000313" key="1">
    <source>
        <dbReference type="EMBL" id="BDI31645.1"/>
    </source>
</evidence>
<dbReference type="Proteomes" id="UP000287394">
    <property type="component" value="Chromosome"/>
</dbReference>
<dbReference type="InterPro" id="IPR023296">
    <property type="entry name" value="Glyco_hydro_beta-prop_sf"/>
</dbReference>
<dbReference type="KEGG" id="ccot:CCAX7_36960"/>
<evidence type="ECO:0000313" key="2">
    <source>
        <dbReference type="Proteomes" id="UP000287394"/>
    </source>
</evidence>
<dbReference type="OrthoDB" id="9763933at2"/>
<protein>
    <submittedName>
        <fullName evidence="1">Uncharacterized protein</fullName>
    </submittedName>
</protein>
<sequence length="322" mass="36801">MGEGRIARRRINMKLSSLIVLSLLGAAVICLAAAPATGRKSSEDKYTAYLMAYFGPEEKLFYAVSRDARHWTALNDGKPVLDPGVRLRDPYFSRVNGVVHLVHTKAWDTTEIFHWESTDLIHWKGGPIQVVGEEQKRAWAPEFIYSPKEKLFYVFWASEHNGHNVIYYVTTRDWSDITPERAAVYYDLGIHDIDFDVVEHKGTYYAFHKPGDVDDLMGNRLTTSRSLDPKIDRFGKEGAAHDIFPDEPKPIEGPEAVKLIGEDRWYIYGDPFNSPMAAWETRDFTHYVKIDVATPHGSKHCSVIPITEDELKRLEIQYPPES</sequence>
<dbReference type="PANTHER" id="PTHR43301">
    <property type="entry name" value="ARABINAN ENDO-1,5-ALPHA-L-ARABINOSIDASE"/>
    <property type="match status" value="1"/>
</dbReference>
<dbReference type="PANTHER" id="PTHR43301:SF3">
    <property type="entry name" value="ARABINAN ENDO-1,5-ALPHA-L-ARABINOSIDASE A-RELATED"/>
    <property type="match status" value="1"/>
</dbReference>
<dbReference type="CDD" id="cd08983">
    <property type="entry name" value="GH43_Bt3655-like"/>
    <property type="match status" value="1"/>
</dbReference>
<reference evidence="1 2" key="1">
    <citation type="journal article" date="2019" name="Int. J. Syst. Evol. Microbiol.">
        <title>Capsulimonas corticalis gen. nov., sp. nov., an aerobic capsulated bacterium, of a novel bacterial order, Capsulimonadales ord. nov., of the class Armatimonadia of the phylum Armatimonadetes.</title>
        <authorList>
            <person name="Li J."/>
            <person name="Kudo C."/>
            <person name="Tonouchi A."/>
        </authorList>
    </citation>
    <scope>NUCLEOTIDE SEQUENCE [LARGE SCALE GENOMIC DNA]</scope>
    <source>
        <strain evidence="1 2">AX-7</strain>
    </source>
</reference>
<dbReference type="InterPro" id="IPR050727">
    <property type="entry name" value="GH43_arabinanases"/>
</dbReference>